<feature type="non-terminal residue" evidence="9">
    <location>
        <position position="1"/>
    </location>
</feature>
<dbReference type="SUPFAM" id="SSF48726">
    <property type="entry name" value="Immunoglobulin"/>
    <property type="match status" value="2"/>
</dbReference>
<comment type="subcellular location">
    <subcellularLocation>
        <location evidence="1">Membrane</location>
        <topology evidence="1">Single-pass type I membrane protein</topology>
    </subcellularLocation>
</comment>
<dbReference type="InterPro" id="IPR003599">
    <property type="entry name" value="Ig_sub"/>
</dbReference>
<dbReference type="GO" id="GO:0050839">
    <property type="term" value="F:cell adhesion molecule binding"/>
    <property type="evidence" value="ECO:0007669"/>
    <property type="project" value="TreeGrafter"/>
</dbReference>
<keyword evidence="3" id="KW-1015">Disulfide bond</keyword>
<dbReference type="PANTHER" id="PTHR11640">
    <property type="entry name" value="NEPHRIN"/>
    <property type="match status" value="1"/>
</dbReference>
<keyword evidence="10" id="KW-1185">Reference proteome</keyword>
<evidence type="ECO:0000313" key="10">
    <source>
        <dbReference type="Proteomes" id="UP000287033"/>
    </source>
</evidence>
<keyword evidence="7" id="KW-1133">Transmembrane helix</keyword>
<evidence type="ECO:0000256" key="6">
    <source>
        <dbReference type="SAM" id="MobiDB-lite"/>
    </source>
</evidence>
<dbReference type="InterPro" id="IPR051275">
    <property type="entry name" value="Cell_adhesion_signaling"/>
</dbReference>
<dbReference type="Proteomes" id="UP000287033">
    <property type="component" value="Unassembled WGS sequence"/>
</dbReference>
<dbReference type="CDD" id="cd00096">
    <property type="entry name" value="Ig"/>
    <property type="match status" value="1"/>
</dbReference>
<keyword evidence="7" id="KW-0812">Transmembrane</keyword>
<accession>A0A401SN20</accession>
<dbReference type="Pfam" id="PF00047">
    <property type="entry name" value="ig"/>
    <property type="match status" value="2"/>
</dbReference>
<feature type="domain" description="Ig-like" evidence="8">
    <location>
        <begin position="56"/>
        <end position="137"/>
    </location>
</feature>
<dbReference type="Gene3D" id="2.60.40.10">
    <property type="entry name" value="Immunoglobulins"/>
    <property type="match status" value="3"/>
</dbReference>
<sequence length="434" mass="48128">SEPAGSAGGYCPWKVAQSGSTMGCSNCLQLATVFSLALCSLVWADHEMKFTITISPGEELPNKTIYVIKHKNVTFSCSTTFQQKQNISWIFVHPDSNQEVFTNVEGAHTEFTLFDIGYDNQGNYTCSKNLSDTKEVLVYYPPKGLPVCHASISEDNVQLFCSWTEGYPYPTLVWSNENQELGPDGLSGSNDTTVLEIKGSNLRDGQLFKCVGYHIAYEQRMERSCSLTLKAPLPESQPLVTGYVGKNTTLTCHSKEGNPPPKLTWWRNDEVEILPNSKYIISEEGVVSSLTILMPSKEEDEGRYICKSENPLGIKEVEIWVSFNTKVISGLVGGITIFVLLSAATIFGVLLYKNWNKLITRRHFWQTGSTVFTLVDSEEENDFVEEGSSGITSVINHQTAQTMNGHASVEVASDDPQTPTKDQLPNKERNVSDV</sequence>
<evidence type="ECO:0000313" key="9">
    <source>
        <dbReference type="EMBL" id="GCC31777.1"/>
    </source>
</evidence>
<name>A0A401SN20_CHIPU</name>
<dbReference type="GO" id="GO:0005886">
    <property type="term" value="C:plasma membrane"/>
    <property type="evidence" value="ECO:0007669"/>
    <property type="project" value="TreeGrafter"/>
</dbReference>
<dbReference type="STRING" id="137246.A0A401SN20"/>
<dbReference type="InterPro" id="IPR036179">
    <property type="entry name" value="Ig-like_dom_sf"/>
</dbReference>
<dbReference type="GO" id="GO:0007416">
    <property type="term" value="P:synapse assembly"/>
    <property type="evidence" value="ECO:0007669"/>
    <property type="project" value="TreeGrafter"/>
</dbReference>
<dbReference type="InterPro" id="IPR007110">
    <property type="entry name" value="Ig-like_dom"/>
</dbReference>
<evidence type="ECO:0000256" key="3">
    <source>
        <dbReference type="ARBA" id="ARBA00023157"/>
    </source>
</evidence>
<reference evidence="9 10" key="1">
    <citation type="journal article" date="2018" name="Nat. Ecol. Evol.">
        <title>Shark genomes provide insights into elasmobranch evolution and the origin of vertebrates.</title>
        <authorList>
            <person name="Hara Y"/>
            <person name="Yamaguchi K"/>
            <person name="Onimaru K"/>
            <person name="Kadota M"/>
            <person name="Koyanagi M"/>
            <person name="Keeley SD"/>
            <person name="Tatsumi K"/>
            <person name="Tanaka K"/>
            <person name="Motone F"/>
            <person name="Kageyama Y"/>
            <person name="Nozu R"/>
            <person name="Adachi N"/>
            <person name="Nishimura O"/>
            <person name="Nakagawa R"/>
            <person name="Tanegashima C"/>
            <person name="Kiyatake I"/>
            <person name="Matsumoto R"/>
            <person name="Murakumo K"/>
            <person name="Nishida K"/>
            <person name="Terakita A"/>
            <person name="Kuratani S"/>
            <person name="Sato K"/>
            <person name="Hyodo S Kuraku.S."/>
        </authorList>
    </citation>
    <scope>NUCLEOTIDE SEQUENCE [LARGE SCALE GENOMIC DNA]</scope>
</reference>
<dbReference type="InterPro" id="IPR003598">
    <property type="entry name" value="Ig_sub2"/>
</dbReference>
<dbReference type="PANTHER" id="PTHR11640:SF157">
    <property type="entry name" value="V-SET AND IMMUNOGLOBULIN DOMAIN-CONTAINING PROTEIN 10"/>
    <property type="match status" value="1"/>
</dbReference>
<feature type="domain" description="Ig-like" evidence="8">
    <location>
        <begin position="142"/>
        <end position="228"/>
    </location>
</feature>
<evidence type="ECO:0000256" key="5">
    <source>
        <dbReference type="ARBA" id="ARBA00023319"/>
    </source>
</evidence>
<evidence type="ECO:0000256" key="1">
    <source>
        <dbReference type="ARBA" id="ARBA00004479"/>
    </source>
</evidence>
<evidence type="ECO:0000256" key="4">
    <source>
        <dbReference type="ARBA" id="ARBA00023180"/>
    </source>
</evidence>
<dbReference type="SMART" id="SM00408">
    <property type="entry name" value="IGc2"/>
    <property type="match status" value="3"/>
</dbReference>
<keyword evidence="2 7" id="KW-0472">Membrane</keyword>
<evidence type="ECO:0000256" key="2">
    <source>
        <dbReference type="ARBA" id="ARBA00023136"/>
    </source>
</evidence>
<dbReference type="OrthoDB" id="9043395at2759"/>
<evidence type="ECO:0000259" key="8">
    <source>
        <dbReference type="PROSITE" id="PS50835"/>
    </source>
</evidence>
<feature type="transmembrane region" description="Helical" evidence="7">
    <location>
        <begin position="331"/>
        <end position="352"/>
    </location>
</feature>
<dbReference type="GO" id="GO:0005911">
    <property type="term" value="C:cell-cell junction"/>
    <property type="evidence" value="ECO:0007669"/>
    <property type="project" value="TreeGrafter"/>
</dbReference>
<dbReference type="GO" id="GO:0098609">
    <property type="term" value="P:cell-cell adhesion"/>
    <property type="evidence" value="ECO:0007669"/>
    <property type="project" value="TreeGrafter"/>
</dbReference>
<dbReference type="InterPro" id="IPR013783">
    <property type="entry name" value="Ig-like_fold"/>
</dbReference>
<keyword evidence="5" id="KW-0393">Immunoglobulin domain</keyword>
<evidence type="ECO:0000256" key="7">
    <source>
        <dbReference type="SAM" id="Phobius"/>
    </source>
</evidence>
<gene>
    <name evidence="9" type="ORF">chiPu_0010238</name>
</gene>
<feature type="domain" description="Ig-like" evidence="8">
    <location>
        <begin position="234"/>
        <end position="322"/>
    </location>
</feature>
<feature type="compositionally biased region" description="Basic and acidic residues" evidence="6">
    <location>
        <begin position="424"/>
        <end position="434"/>
    </location>
</feature>
<protein>
    <recommendedName>
        <fullName evidence="8">Ig-like domain-containing protein</fullName>
    </recommendedName>
</protein>
<keyword evidence="4" id="KW-0325">Glycoprotein</keyword>
<dbReference type="InterPro" id="IPR013151">
    <property type="entry name" value="Immunoglobulin_dom"/>
</dbReference>
<dbReference type="SMART" id="SM00409">
    <property type="entry name" value="IG"/>
    <property type="match status" value="3"/>
</dbReference>
<organism evidence="9 10">
    <name type="scientific">Chiloscyllium punctatum</name>
    <name type="common">Brownbanded bambooshark</name>
    <name type="synonym">Hemiscyllium punctatum</name>
    <dbReference type="NCBI Taxonomy" id="137246"/>
    <lineage>
        <taxon>Eukaryota</taxon>
        <taxon>Metazoa</taxon>
        <taxon>Chordata</taxon>
        <taxon>Craniata</taxon>
        <taxon>Vertebrata</taxon>
        <taxon>Chondrichthyes</taxon>
        <taxon>Elasmobranchii</taxon>
        <taxon>Galeomorphii</taxon>
        <taxon>Galeoidea</taxon>
        <taxon>Orectolobiformes</taxon>
        <taxon>Hemiscylliidae</taxon>
        <taxon>Chiloscyllium</taxon>
    </lineage>
</organism>
<proteinExistence type="predicted"/>
<comment type="caution">
    <text evidence="9">The sequence shown here is derived from an EMBL/GenBank/DDBJ whole genome shotgun (WGS) entry which is preliminary data.</text>
</comment>
<dbReference type="OMA" id="HPMISTE"/>
<feature type="region of interest" description="Disordered" evidence="6">
    <location>
        <begin position="410"/>
        <end position="434"/>
    </location>
</feature>
<dbReference type="PROSITE" id="PS50835">
    <property type="entry name" value="IG_LIKE"/>
    <property type="match status" value="3"/>
</dbReference>
<dbReference type="EMBL" id="BEZZ01000387">
    <property type="protein sequence ID" value="GCC31777.1"/>
    <property type="molecule type" value="Genomic_DNA"/>
</dbReference>
<dbReference type="AlphaFoldDB" id="A0A401SN20"/>